<dbReference type="SUPFAM" id="SSF50353">
    <property type="entry name" value="Cytokine"/>
    <property type="match status" value="1"/>
</dbReference>
<protein>
    <submittedName>
        <fullName evidence="3">Fibroblast growth factor 16</fullName>
    </submittedName>
</protein>
<dbReference type="InterPro" id="IPR008996">
    <property type="entry name" value="IL1/FGF"/>
</dbReference>
<keyword evidence="4" id="KW-1185">Reference proteome</keyword>
<evidence type="ECO:0000256" key="2">
    <source>
        <dbReference type="SAM" id="MobiDB-lite"/>
    </source>
</evidence>
<feature type="compositionally biased region" description="Basic and acidic residues" evidence="2">
    <location>
        <begin position="220"/>
        <end position="229"/>
    </location>
</feature>
<dbReference type="EMBL" id="JAOTOJ010000013">
    <property type="protein sequence ID" value="KAK9393746.1"/>
    <property type="molecule type" value="Genomic_DNA"/>
</dbReference>
<dbReference type="Gene3D" id="2.80.10.50">
    <property type="match status" value="1"/>
</dbReference>
<feature type="compositionally biased region" description="Basic and acidic residues" evidence="2">
    <location>
        <begin position="203"/>
        <end position="213"/>
    </location>
</feature>
<dbReference type="InterPro" id="IPR002209">
    <property type="entry name" value="Fibroblast_GF_fam"/>
</dbReference>
<reference evidence="3 4" key="1">
    <citation type="journal article" date="2024" name="Proc. Natl. Acad. Sci. U.S.A.">
        <title>The genetic regulatory architecture and epigenomic basis for age-related changes in rattlesnake venom.</title>
        <authorList>
            <person name="Hogan M.P."/>
            <person name="Holding M.L."/>
            <person name="Nystrom G.S."/>
            <person name="Colston T.J."/>
            <person name="Bartlett D.A."/>
            <person name="Mason A.J."/>
            <person name="Ellsworth S.A."/>
            <person name="Rautsaw R.M."/>
            <person name="Lawrence K.C."/>
            <person name="Strickland J.L."/>
            <person name="He B."/>
            <person name="Fraser P."/>
            <person name="Margres M.J."/>
            <person name="Gilbert D.M."/>
            <person name="Gibbs H.L."/>
            <person name="Parkinson C.L."/>
            <person name="Rokyta D.R."/>
        </authorList>
    </citation>
    <scope>NUCLEOTIDE SEQUENCE [LARGE SCALE GENOMIC DNA]</scope>
    <source>
        <strain evidence="3">DRR0105</strain>
    </source>
</reference>
<organism evidence="3 4">
    <name type="scientific">Crotalus adamanteus</name>
    <name type="common">Eastern diamondback rattlesnake</name>
    <dbReference type="NCBI Taxonomy" id="8729"/>
    <lineage>
        <taxon>Eukaryota</taxon>
        <taxon>Metazoa</taxon>
        <taxon>Chordata</taxon>
        <taxon>Craniata</taxon>
        <taxon>Vertebrata</taxon>
        <taxon>Euteleostomi</taxon>
        <taxon>Lepidosauria</taxon>
        <taxon>Squamata</taxon>
        <taxon>Bifurcata</taxon>
        <taxon>Unidentata</taxon>
        <taxon>Episquamata</taxon>
        <taxon>Toxicofera</taxon>
        <taxon>Serpentes</taxon>
        <taxon>Colubroidea</taxon>
        <taxon>Viperidae</taxon>
        <taxon>Crotalinae</taxon>
        <taxon>Crotalus</taxon>
    </lineage>
</organism>
<evidence type="ECO:0000313" key="4">
    <source>
        <dbReference type="Proteomes" id="UP001474421"/>
    </source>
</evidence>
<gene>
    <name evidence="3" type="ORF">NXF25_016198</name>
</gene>
<dbReference type="PANTHER" id="PTHR11486">
    <property type="entry name" value="FIBROBLAST GROWTH FACTOR"/>
    <property type="match status" value="1"/>
</dbReference>
<evidence type="ECO:0000313" key="3">
    <source>
        <dbReference type="EMBL" id="KAK9393746.1"/>
    </source>
</evidence>
<sequence length="329" mass="34816">MAEVGGFLGSLDLHGFSSSLGTAPLADSPGFLTERLGQIEGRLQRGSPTDFAHLKGILRRRQLYCRMGFHLELFPNGTVRGTRQDHSRFGEPGARRRGGGLWAGSGRGRERRPRSLRSRCAPSPGVVPFPAASRTDPASSWEPPPPGRCPGSASPTARPEGRKAPRRSASFPAFARLRRLQALCRRGPVGLPSAKPGRSGRSRCPEREARVPEKQQVLRGRTDGADAERGRSAALLSPGAFRSSQAPGRGQGVARGPLASAGDSVTVLEALRGGGAGVPFLPLSDAVESLGTEVQAALGPCSDRALGLLSPPYGFWFVLPSCLARRPVL</sequence>
<evidence type="ECO:0000256" key="1">
    <source>
        <dbReference type="ARBA" id="ARBA00007936"/>
    </source>
</evidence>
<dbReference type="AlphaFoldDB" id="A0AAW1AWB1"/>
<name>A0AAW1AWB1_CROAD</name>
<proteinExistence type="inferred from homology"/>
<dbReference type="Proteomes" id="UP001474421">
    <property type="component" value="Unassembled WGS sequence"/>
</dbReference>
<accession>A0AAW1AWB1</accession>
<feature type="region of interest" description="Disordered" evidence="2">
    <location>
        <begin position="187"/>
        <end position="229"/>
    </location>
</feature>
<comment type="caution">
    <text evidence="3">The sequence shown here is derived from an EMBL/GenBank/DDBJ whole genome shotgun (WGS) entry which is preliminary data.</text>
</comment>
<dbReference type="GO" id="GO:0008083">
    <property type="term" value="F:growth factor activity"/>
    <property type="evidence" value="ECO:0007669"/>
    <property type="project" value="InterPro"/>
</dbReference>
<feature type="region of interest" description="Disordered" evidence="2">
    <location>
        <begin position="77"/>
        <end position="171"/>
    </location>
</feature>
<comment type="similarity">
    <text evidence="1">Belongs to the heparin-binding growth factors family.</text>
</comment>